<sequence>MIDRRAFLRGAGALLIASGLPHARADGPAPKKGRLLFGYPSGAMGTQLAQGCLPILAGLGMDYQLENVDARNTREASERVKNAPPDGTVLLQAQSTSMCLLPNVYRTLGYDPLKDFAPLATLGEFALSLTVGAQVPAHITTLAQYLEWLTDNPDFRDVGFSIYGSQGHLSTLILARAKGVTVRAQPYRGSTMMINDLLNGTLAAGFTAAGNGNTSLWSSGKLRSLGVTTAKRLAYWPTIPTLLEQGVADMDINAWFAWYAPAATPPGVTGALRQALGALQASAAFAALQKQFLLTPLVLTPEQIDQRTREEIARYGQLVAAYDLNKLE</sequence>
<gene>
    <name evidence="2" type="ORF">FM069_00440</name>
</gene>
<dbReference type="PANTHER" id="PTHR42928:SF5">
    <property type="entry name" value="BLR1237 PROTEIN"/>
    <property type="match status" value="1"/>
</dbReference>
<evidence type="ECO:0000256" key="1">
    <source>
        <dbReference type="ARBA" id="ARBA00006987"/>
    </source>
</evidence>
<dbReference type="InterPro" id="IPR042100">
    <property type="entry name" value="Bug_dom1"/>
</dbReference>
<protein>
    <submittedName>
        <fullName evidence="2">Tripartite tricarboxylate transporter substrate binding protein</fullName>
    </submittedName>
</protein>
<organism evidence="2 3">
    <name type="scientific">Pseudomonas mangiferae</name>
    <dbReference type="NCBI Taxonomy" id="2593654"/>
    <lineage>
        <taxon>Bacteria</taxon>
        <taxon>Pseudomonadati</taxon>
        <taxon>Pseudomonadota</taxon>
        <taxon>Gammaproteobacteria</taxon>
        <taxon>Pseudomonadales</taxon>
        <taxon>Pseudomonadaceae</taxon>
        <taxon>Pseudomonas</taxon>
    </lineage>
</organism>
<dbReference type="Pfam" id="PF03401">
    <property type="entry name" value="TctC"/>
    <property type="match status" value="1"/>
</dbReference>
<dbReference type="EMBL" id="VJOY01000001">
    <property type="protein sequence ID" value="TRX76525.1"/>
    <property type="molecule type" value="Genomic_DNA"/>
</dbReference>
<evidence type="ECO:0000313" key="3">
    <source>
        <dbReference type="Proteomes" id="UP000315235"/>
    </source>
</evidence>
<accession>A0A553H447</accession>
<dbReference type="Gene3D" id="3.40.190.10">
    <property type="entry name" value="Periplasmic binding protein-like II"/>
    <property type="match status" value="1"/>
</dbReference>
<evidence type="ECO:0000313" key="2">
    <source>
        <dbReference type="EMBL" id="TRX76525.1"/>
    </source>
</evidence>
<dbReference type="OrthoDB" id="5171643at2"/>
<dbReference type="PANTHER" id="PTHR42928">
    <property type="entry name" value="TRICARBOXYLATE-BINDING PROTEIN"/>
    <property type="match status" value="1"/>
</dbReference>
<comment type="caution">
    <text evidence="2">The sequence shown here is derived from an EMBL/GenBank/DDBJ whole genome shotgun (WGS) entry which is preliminary data.</text>
</comment>
<proteinExistence type="inferred from homology"/>
<dbReference type="InterPro" id="IPR005064">
    <property type="entry name" value="BUG"/>
</dbReference>
<dbReference type="AlphaFoldDB" id="A0A553H447"/>
<comment type="similarity">
    <text evidence="1">Belongs to the UPF0065 (bug) family.</text>
</comment>
<dbReference type="Proteomes" id="UP000315235">
    <property type="component" value="Unassembled WGS sequence"/>
</dbReference>
<dbReference type="RefSeq" id="WP_143486156.1">
    <property type="nucleotide sequence ID" value="NZ_VJOY01000001.1"/>
</dbReference>
<dbReference type="Gene3D" id="3.40.190.150">
    <property type="entry name" value="Bordetella uptake gene, domain 1"/>
    <property type="match status" value="1"/>
</dbReference>
<dbReference type="PROSITE" id="PS51318">
    <property type="entry name" value="TAT"/>
    <property type="match status" value="1"/>
</dbReference>
<keyword evidence="3" id="KW-1185">Reference proteome</keyword>
<reference evidence="2 3" key="1">
    <citation type="submission" date="2019-07" db="EMBL/GenBank/DDBJ databases">
        <title>Pseudomonas mangiferae sp. nov., isolated from bark of mango tree in Thailand.</title>
        <authorList>
            <person name="Srisuk N."/>
            <person name="Anurat P."/>
        </authorList>
    </citation>
    <scope>NUCLEOTIDE SEQUENCE [LARGE SCALE GENOMIC DNA]</scope>
    <source>
        <strain evidence="2 3">DMKU_BBB3-04</strain>
    </source>
</reference>
<name>A0A553H447_9PSED</name>
<dbReference type="InterPro" id="IPR006311">
    <property type="entry name" value="TAT_signal"/>
</dbReference>